<name>A0A7J9H5E6_9ROSI</name>
<feature type="compositionally biased region" description="Basic and acidic residues" evidence="1">
    <location>
        <begin position="360"/>
        <end position="374"/>
    </location>
</feature>
<feature type="domain" description="Zinc knuckle CX2CX4HX4C" evidence="4">
    <location>
        <begin position="231"/>
        <end position="278"/>
    </location>
</feature>
<comment type="caution">
    <text evidence="5">The sequence shown here is derived from an EMBL/GenBank/DDBJ whole genome shotgun (WGS) entry which is preliminary data.</text>
</comment>
<keyword evidence="2" id="KW-0812">Transmembrane</keyword>
<evidence type="ECO:0000313" key="5">
    <source>
        <dbReference type="EMBL" id="MBA0805053.1"/>
    </source>
</evidence>
<reference evidence="5 6" key="1">
    <citation type="journal article" date="2019" name="Genome Biol. Evol.">
        <title>Insights into the evolution of the New World diploid cottons (Gossypium, subgenus Houzingenia) based on genome sequencing.</title>
        <authorList>
            <person name="Grover C.E."/>
            <person name="Arick M.A. 2nd"/>
            <person name="Thrash A."/>
            <person name="Conover J.L."/>
            <person name="Sanders W.S."/>
            <person name="Peterson D.G."/>
            <person name="Frelichowski J.E."/>
            <person name="Scheffler J.A."/>
            <person name="Scheffler B.E."/>
            <person name="Wendel J.F."/>
        </authorList>
    </citation>
    <scope>NUCLEOTIDE SEQUENCE [LARGE SCALE GENOMIC DNA]</scope>
    <source>
        <strain evidence="5">0</strain>
        <tissue evidence="5">Leaf</tissue>
    </source>
</reference>
<dbReference type="Pfam" id="PF14111">
    <property type="entry name" value="DUF4283"/>
    <property type="match status" value="1"/>
</dbReference>
<gene>
    <name evidence="5" type="ORF">Gohar_004598</name>
</gene>
<dbReference type="InterPro" id="IPR025836">
    <property type="entry name" value="Zn_knuckle_CX2CX4HX4C"/>
</dbReference>
<dbReference type="Pfam" id="PF14392">
    <property type="entry name" value="zf-CCHC_4"/>
    <property type="match status" value="1"/>
</dbReference>
<dbReference type="InterPro" id="IPR025558">
    <property type="entry name" value="DUF4283"/>
</dbReference>
<dbReference type="InterPro" id="IPR040256">
    <property type="entry name" value="At4g02000-like"/>
</dbReference>
<feature type="region of interest" description="Disordered" evidence="1">
    <location>
        <begin position="324"/>
        <end position="374"/>
    </location>
</feature>
<dbReference type="PANTHER" id="PTHR31286:SF178">
    <property type="entry name" value="DUF4283 DOMAIN-CONTAINING PROTEIN"/>
    <property type="match status" value="1"/>
</dbReference>
<evidence type="ECO:0000259" key="3">
    <source>
        <dbReference type="Pfam" id="PF14111"/>
    </source>
</evidence>
<evidence type="ECO:0000256" key="1">
    <source>
        <dbReference type="SAM" id="MobiDB-lite"/>
    </source>
</evidence>
<keyword evidence="2" id="KW-0472">Membrane</keyword>
<evidence type="ECO:0000256" key="2">
    <source>
        <dbReference type="SAM" id="Phobius"/>
    </source>
</evidence>
<dbReference type="PANTHER" id="PTHR31286">
    <property type="entry name" value="GLYCINE-RICH CELL WALL STRUCTURAL PROTEIN 1.8-LIKE"/>
    <property type="match status" value="1"/>
</dbReference>
<organism evidence="5 6">
    <name type="scientific">Gossypium harknessii</name>
    <dbReference type="NCBI Taxonomy" id="34285"/>
    <lineage>
        <taxon>Eukaryota</taxon>
        <taxon>Viridiplantae</taxon>
        <taxon>Streptophyta</taxon>
        <taxon>Embryophyta</taxon>
        <taxon>Tracheophyta</taxon>
        <taxon>Spermatophyta</taxon>
        <taxon>Magnoliopsida</taxon>
        <taxon>eudicotyledons</taxon>
        <taxon>Gunneridae</taxon>
        <taxon>Pentapetalae</taxon>
        <taxon>rosids</taxon>
        <taxon>malvids</taxon>
        <taxon>Malvales</taxon>
        <taxon>Malvaceae</taxon>
        <taxon>Malvoideae</taxon>
        <taxon>Gossypium</taxon>
    </lineage>
</organism>
<evidence type="ECO:0000259" key="4">
    <source>
        <dbReference type="Pfam" id="PF14392"/>
    </source>
</evidence>
<protein>
    <recommendedName>
        <fullName evidence="7">CCHC-type domain-containing protein</fullName>
    </recommendedName>
</protein>
<feature type="transmembrane region" description="Helical" evidence="2">
    <location>
        <begin position="17"/>
        <end position="38"/>
    </location>
</feature>
<keyword evidence="2" id="KW-1133">Transmembrane helix</keyword>
<sequence>YIVITVPGRFSYALKSFFFLFFFGFRAVISLFLGGLLFHGFVIVGSWIALSPLVSLESFSFIMVEDINELLERLNFSEEKSIRVISTNKNEANTHGYEAWAVGKIMAKEKINREAMYRVLKSLWFTKEEVSFVALNEGVVLVKFGNIEDRTRILNLMPWLFDQCLFTMLPFIKGQEIGAYEFNITPLWIRIYNIPLEHMVRQVAIDVGKAIGEVVANGGWTEFIRLRVKVDVLRPLRRVVHFVGREGTETISAINYERLPTFCYFCGLIGHTIQKCTKKNEQIETNNLSFQHGSWFKAQIGGFTQNRGNWRNGIEILDKLTNSNEANNESKTGTREENEILTQKGKARDGDEGSESNSPLEKRLSKSACEGRVE</sequence>
<dbReference type="EMBL" id="JABFAD010000008">
    <property type="protein sequence ID" value="MBA0805053.1"/>
    <property type="molecule type" value="Genomic_DNA"/>
</dbReference>
<accession>A0A7J9H5E6</accession>
<dbReference type="AlphaFoldDB" id="A0A7J9H5E6"/>
<evidence type="ECO:0000313" key="6">
    <source>
        <dbReference type="Proteomes" id="UP000593560"/>
    </source>
</evidence>
<dbReference type="Proteomes" id="UP000593560">
    <property type="component" value="Unassembled WGS sequence"/>
</dbReference>
<keyword evidence="6" id="KW-1185">Reference proteome</keyword>
<dbReference type="OrthoDB" id="1750606at2759"/>
<feature type="domain" description="DUF4283" evidence="3">
    <location>
        <begin position="102"/>
        <end position="168"/>
    </location>
</feature>
<evidence type="ECO:0008006" key="7">
    <source>
        <dbReference type="Google" id="ProtNLM"/>
    </source>
</evidence>
<feature type="non-terminal residue" evidence="5">
    <location>
        <position position="1"/>
    </location>
</feature>
<proteinExistence type="predicted"/>